<dbReference type="FunFam" id="3.40.720.10:FF:000017">
    <property type="entry name" value="Predicted protein"/>
    <property type="match status" value="1"/>
</dbReference>
<keyword evidence="2" id="KW-1185">Reference proteome</keyword>
<dbReference type="CDD" id="cd16021">
    <property type="entry name" value="ALP_like"/>
    <property type="match status" value="1"/>
</dbReference>
<dbReference type="PANTHER" id="PTHR10974">
    <property type="entry name" value="FI08016P-RELATED"/>
    <property type="match status" value="1"/>
</dbReference>
<dbReference type="AlphaFoldDB" id="A0AAV2IIM9"/>
<dbReference type="Pfam" id="PF02995">
    <property type="entry name" value="DUF229"/>
    <property type="match status" value="1"/>
</dbReference>
<accession>A0AAV2IIM9</accession>
<sequence length="569" mass="64407">MALSGLDNEKVKCEGYTPDLTYVKGNGLEVNATRTNGIGNFKSCKFQEIFSHPSGDKTMTSGDWSATFTTGVNLKDETEFIVVECENNASQTISKTYHALIPKRQELAEELSFKLKTREAYHNPKETLNVVMIGMDGVPRNHFMRAMNKTYTFLMSELNSFDLSMHTQVAINTYPNFVAMLTGSYDHEIKKWWLASESLDNYKFIWKDFEAAGYRTLYAEDQPTLGAFYLGRQGFKSSPTHYNSRPISLAMESDKVLWKAGRHCLGNQAEINFYYDYVKKYLETFRDEPLFAFYFQTRISHDNVTTTKMADDHTHEFYKNLSDGGHLNNTLLISFSDHGIRWGPLRATFNGLIESRAPYAIFTFPKWFLDKYPDVANNLKTNAGRLTTHFDTHATLRDLIYFKADRASPLVPGSHGTSLFREIPKTRVCRNVPVPSEFCICGQSHIEEMSNTSVLSKGLVDIVLKSVNSKTDKSKCLNLDLAEIVQVAHIKLTKVDDKDQRVFKIKFITSPGGALYEGTSGNDNNILSVTVGQTIDRLNFYEGQADCEGDVTVKAYCYCQNLVNKTTSS</sequence>
<dbReference type="InterPro" id="IPR017850">
    <property type="entry name" value="Alkaline_phosphatase_core_sf"/>
</dbReference>
<organism evidence="1 2">
    <name type="scientific">Lymnaea stagnalis</name>
    <name type="common">Great pond snail</name>
    <name type="synonym">Helix stagnalis</name>
    <dbReference type="NCBI Taxonomy" id="6523"/>
    <lineage>
        <taxon>Eukaryota</taxon>
        <taxon>Metazoa</taxon>
        <taxon>Spiralia</taxon>
        <taxon>Lophotrochozoa</taxon>
        <taxon>Mollusca</taxon>
        <taxon>Gastropoda</taxon>
        <taxon>Heterobranchia</taxon>
        <taxon>Euthyneura</taxon>
        <taxon>Panpulmonata</taxon>
        <taxon>Hygrophila</taxon>
        <taxon>Lymnaeoidea</taxon>
        <taxon>Lymnaeidae</taxon>
        <taxon>Lymnaea</taxon>
    </lineage>
</organism>
<dbReference type="GO" id="GO:0005615">
    <property type="term" value="C:extracellular space"/>
    <property type="evidence" value="ECO:0007669"/>
    <property type="project" value="TreeGrafter"/>
</dbReference>
<protein>
    <submittedName>
        <fullName evidence="1">Uncharacterized protein</fullName>
    </submittedName>
</protein>
<dbReference type="SUPFAM" id="SSF53649">
    <property type="entry name" value="Alkaline phosphatase-like"/>
    <property type="match status" value="1"/>
</dbReference>
<dbReference type="InterPro" id="IPR004245">
    <property type="entry name" value="DUF229"/>
</dbReference>
<dbReference type="PANTHER" id="PTHR10974:SF1">
    <property type="entry name" value="FI08016P-RELATED"/>
    <property type="match status" value="1"/>
</dbReference>
<gene>
    <name evidence="1" type="ORF">GSLYS_00020264001</name>
</gene>
<dbReference type="EMBL" id="CAXITT010000873">
    <property type="protein sequence ID" value="CAL1546887.1"/>
    <property type="molecule type" value="Genomic_DNA"/>
</dbReference>
<comment type="caution">
    <text evidence="1">The sequence shown here is derived from an EMBL/GenBank/DDBJ whole genome shotgun (WGS) entry which is preliminary data.</text>
</comment>
<dbReference type="Gene3D" id="3.40.720.10">
    <property type="entry name" value="Alkaline Phosphatase, subunit A"/>
    <property type="match status" value="1"/>
</dbReference>
<name>A0AAV2IIM9_LYMST</name>
<evidence type="ECO:0000313" key="2">
    <source>
        <dbReference type="Proteomes" id="UP001497497"/>
    </source>
</evidence>
<dbReference type="Proteomes" id="UP001497497">
    <property type="component" value="Unassembled WGS sequence"/>
</dbReference>
<reference evidence="1 2" key="1">
    <citation type="submission" date="2024-04" db="EMBL/GenBank/DDBJ databases">
        <authorList>
            <consortium name="Genoscope - CEA"/>
            <person name="William W."/>
        </authorList>
    </citation>
    <scope>NUCLEOTIDE SEQUENCE [LARGE SCALE GENOMIC DNA]</scope>
</reference>
<evidence type="ECO:0000313" key="1">
    <source>
        <dbReference type="EMBL" id="CAL1546887.1"/>
    </source>
</evidence>
<proteinExistence type="predicted"/>